<name>A0A0F8WV06_9ZZZZ</name>
<reference evidence="1" key="1">
    <citation type="journal article" date="2015" name="Nature">
        <title>Complex archaea that bridge the gap between prokaryotes and eukaryotes.</title>
        <authorList>
            <person name="Spang A."/>
            <person name="Saw J.H."/>
            <person name="Jorgensen S.L."/>
            <person name="Zaremba-Niedzwiedzka K."/>
            <person name="Martijn J."/>
            <person name="Lind A.E."/>
            <person name="van Eijk R."/>
            <person name="Schleper C."/>
            <person name="Guy L."/>
            <person name="Ettema T.J."/>
        </authorList>
    </citation>
    <scope>NUCLEOTIDE SEQUENCE</scope>
</reference>
<gene>
    <name evidence="1" type="ORF">LCGC14_3023460</name>
</gene>
<proteinExistence type="predicted"/>
<accession>A0A0F8WV06</accession>
<sequence>MKAKRISENIIEDEDGKRYFLEVDDSVKWLDIPELKISVEIEVHDKDKSWDKLGLSEREGELLTDEQCKFIMNTPKYAKILKMDGSSTKDDFFIKQPYDINRRNGYVARFCAGSDYACLDCSEGPSNSNSDLGVRFVRALKVKK</sequence>
<evidence type="ECO:0000313" key="1">
    <source>
        <dbReference type="EMBL" id="KKK60528.1"/>
    </source>
</evidence>
<protein>
    <submittedName>
        <fullName evidence="1">Uncharacterized protein</fullName>
    </submittedName>
</protein>
<dbReference type="AlphaFoldDB" id="A0A0F8WV06"/>
<dbReference type="EMBL" id="LAZR01062923">
    <property type="protein sequence ID" value="KKK60528.1"/>
    <property type="molecule type" value="Genomic_DNA"/>
</dbReference>
<organism evidence="1">
    <name type="scientific">marine sediment metagenome</name>
    <dbReference type="NCBI Taxonomy" id="412755"/>
    <lineage>
        <taxon>unclassified sequences</taxon>
        <taxon>metagenomes</taxon>
        <taxon>ecological metagenomes</taxon>
    </lineage>
</organism>
<comment type="caution">
    <text evidence="1">The sequence shown here is derived from an EMBL/GenBank/DDBJ whole genome shotgun (WGS) entry which is preliminary data.</text>
</comment>